<dbReference type="InterPro" id="IPR013083">
    <property type="entry name" value="Znf_RING/FYVE/PHD"/>
</dbReference>
<gene>
    <name evidence="12" type="ORF">Ae201684_015458</name>
</gene>
<protein>
    <recommendedName>
        <fullName evidence="11">SP-RING-type domain-containing protein</fullName>
    </recommendedName>
</protein>
<evidence type="ECO:0000259" key="11">
    <source>
        <dbReference type="Pfam" id="PF11789"/>
    </source>
</evidence>
<evidence type="ECO:0000256" key="9">
    <source>
        <dbReference type="ARBA" id="ARBA00023242"/>
    </source>
</evidence>
<comment type="pathway">
    <text evidence="2">Protein modification; protein sumoylation.</text>
</comment>
<evidence type="ECO:0000256" key="4">
    <source>
        <dbReference type="ARBA" id="ARBA00022679"/>
    </source>
</evidence>
<evidence type="ECO:0000256" key="8">
    <source>
        <dbReference type="ARBA" id="ARBA00022833"/>
    </source>
</evidence>
<dbReference type="PANTHER" id="PTHR21330">
    <property type="entry name" value="E3 SUMO-PROTEIN LIGASE NSE2"/>
    <property type="match status" value="1"/>
</dbReference>
<comment type="similarity">
    <text evidence="3">Belongs to the NSE2 family.</text>
</comment>
<dbReference type="GO" id="GO:0061665">
    <property type="term" value="F:SUMO ligase activity"/>
    <property type="evidence" value="ECO:0007669"/>
    <property type="project" value="TreeGrafter"/>
</dbReference>
<comment type="caution">
    <text evidence="12">The sequence shown here is derived from an EMBL/GenBank/DDBJ whole genome shotgun (WGS) entry which is preliminary data.</text>
</comment>
<dbReference type="VEuPathDB" id="FungiDB:AeMF1_012421"/>
<feature type="domain" description="SP-RING-type" evidence="11">
    <location>
        <begin position="175"/>
        <end position="222"/>
    </location>
</feature>
<comment type="subcellular location">
    <subcellularLocation>
        <location evidence="1">Nucleus</location>
    </subcellularLocation>
</comment>
<feature type="region of interest" description="Disordered" evidence="10">
    <location>
        <begin position="1"/>
        <end position="32"/>
    </location>
</feature>
<keyword evidence="8" id="KW-0862">Zinc</keyword>
<dbReference type="PANTHER" id="PTHR21330:SF1">
    <property type="entry name" value="E3 SUMO-PROTEIN LIGASE NSE2"/>
    <property type="match status" value="1"/>
</dbReference>
<feature type="region of interest" description="Disordered" evidence="10">
    <location>
        <begin position="249"/>
        <end position="270"/>
    </location>
</feature>
<name>A0A6G0WGH2_9STRA</name>
<accession>A0A6G0WGH2</accession>
<evidence type="ECO:0000256" key="1">
    <source>
        <dbReference type="ARBA" id="ARBA00004123"/>
    </source>
</evidence>
<dbReference type="GO" id="GO:0000724">
    <property type="term" value="P:double-strand break repair via homologous recombination"/>
    <property type="evidence" value="ECO:0007669"/>
    <property type="project" value="InterPro"/>
</dbReference>
<evidence type="ECO:0000256" key="3">
    <source>
        <dbReference type="ARBA" id="ARBA00008212"/>
    </source>
</evidence>
<sequence>MAREGKRKIVIKPEEDGEESDPGHEEEPATNWKQLIEDEVKQTLPGVLRLCISNAKKQRHDLLKHTIEGVTATQNVAALVKEYAEEHLATLESITKEYASIHGQIGQYDSKLTNLERAVQSSRIPDSFDGTLDTSSYAPTDDQLSKHDFVTKFYAAAGIEREGEEDEEVMLQETNSVRNMSCPITQMLMEEPMRNPACGHTYSRKGIDAHMKLKSSCPVAGCPHKVANLERDVEMEVLLSRYARRGNSSQYVGASNVDSEDEEEVEHVVE</sequence>
<keyword evidence="5" id="KW-0479">Metal-binding</keyword>
<dbReference type="Proteomes" id="UP000481153">
    <property type="component" value="Unassembled WGS sequence"/>
</dbReference>
<dbReference type="InterPro" id="IPR026846">
    <property type="entry name" value="Nse2(Mms21)"/>
</dbReference>
<dbReference type="EMBL" id="VJMJ01000220">
    <property type="protein sequence ID" value="KAF0726239.1"/>
    <property type="molecule type" value="Genomic_DNA"/>
</dbReference>
<evidence type="ECO:0000256" key="5">
    <source>
        <dbReference type="ARBA" id="ARBA00022723"/>
    </source>
</evidence>
<keyword evidence="9" id="KW-0539">Nucleus</keyword>
<keyword evidence="7" id="KW-0833">Ubl conjugation pathway</keyword>
<feature type="compositionally biased region" description="Basic residues" evidence="10">
    <location>
        <begin position="1"/>
        <end position="10"/>
    </location>
</feature>
<dbReference type="GO" id="GO:0005634">
    <property type="term" value="C:nucleus"/>
    <property type="evidence" value="ECO:0007669"/>
    <property type="project" value="UniProtKB-SubCell"/>
</dbReference>
<evidence type="ECO:0000313" key="12">
    <source>
        <dbReference type="EMBL" id="KAF0726239.1"/>
    </source>
</evidence>
<evidence type="ECO:0000313" key="13">
    <source>
        <dbReference type="Proteomes" id="UP000481153"/>
    </source>
</evidence>
<proteinExistence type="inferred from homology"/>
<dbReference type="UniPathway" id="UPA00886"/>
<dbReference type="InterPro" id="IPR004181">
    <property type="entry name" value="Znf_MIZ"/>
</dbReference>
<dbReference type="GO" id="GO:0008270">
    <property type="term" value="F:zinc ion binding"/>
    <property type="evidence" value="ECO:0007669"/>
    <property type="project" value="UniProtKB-KW"/>
</dbReference>
<reference evidence="12 13" key="1">
    <citation type="submission" date="2019-07" db="EMBL/GenBank/DDBJ databases">
        <title>Genomics analysis of Aphanomyces spp. identifies a new class of oomycete effector associated with host adaptation.</title>
        <authorList>
            <person name="Gaulin E."/>
        </authorList>
    </citation>
    <scope>NUCLEOTIDE SEQUENCE [LARGE SCALE GENOMIC DNA]</scope>
    <source>
        <strain evidence="12 13">ATCC 201684</strain>
    </source>
</reference>
<dbReference type="AlphaFoldDB" id="A0A6G0WGH2"/>
<keyword evidence="13" id="KW-1185">Reference proteome</keyword>
<dbReference type="SUPFAM" id="SSF57850">
    <property type="entry name" value="RING/U-box"/>
    <property type="match status" value="1"/>
</dbReference>
<dbReference type="GO" id="GO:0030915">
    <property type="term" value="C:Smc5-Smc6 complex"/>
    <property type="evidence" value="ECO:0007669"/>
    <property type="project" value="InterPro"/>
</dbReference>
<feature type="compositionally biased region" description="Acidic residues" evidence="10">
    <location>
        <begin position="258"/>
        <end position="270"/>
    </location>
</feature>
<dbReference type="GO" id="GO:0016925">
    <property type="term" value="P:protein sumoylation"/>
    <property type="evidence" value="ECO:0007669"/>
    <property type="project" value="UniProtKB-UniPathway"/>
</dbReference>
<dbReference type="Pfam" id="PF11789">
    <property type="entry name" value="zf-Nse"/>
    <property type="match status" value="1"/>
</dbReference>
<dbReference type="CDD" id="cd16651">
    <property type="entry name" value="SPL-RING_NSE2"/>
    <property type="match status" value="1"/>
</dbReference>
<evidence type="ECO:0000256" key="7">
    <source>
        <dbReference type="ARBA" id="ARBA00022786"/>
    </source>
</evidence>
<organism evidence="12 13">
    <name type="scientific">Aphanomyces euteiches</name>
    <dbReference type="NCBI Taxonomy" id="100861"/>
    <lineage>
        <taxon>Eukaryota</taxon>
        <taxon>Sar</taxon>
        <taxon>Stramenopiles</taxon>
        <taxon>Oomycota</taxon>
        <taxon>Saprolegniomycetes</taxon>
        <taxon>Saprolegniales</taxon>
        <taxon>Verrucalvaceae</taxon>
        <taxon>Aphanomyces</taxon>
    </lineage>
</organism>
<keyword evidence="6" id="KW-0863">Zinc-finger</keyword>
<keyword evidence="4" id="KW-0808">Transferase</keyword>
<evidence type="ECO:0000256" key="6">
    <source>
        <dbReference type="ARBA" id="ARBA00022771"/>
    </source>
</evidence>
<evidence type="ECO:0000256" key="10">
    <source>
        <dbReference type="SAM" id="MobiDB-lite"/>
    </source>
</evidence>
<dbReference type="Gene3D" id="3.30.40.10">
    <property type="entry name" value="Zinc/RING finger domain, C3HC4 (zinc finger)"/>
    <property type="match status" value="1"/>
</dbReference>
<evidence type="ECO:0000256" key="2">
    <source>
        <dbReference type="ARBA" id="ARBA00004718"/>
    </source>
</evidence>